<keyword evidence="3 8" id="KW-0812">Transmembrane</keyword>
<comment type="subcellular location">
    <subcellularLocation>
        <location evidence="1">Cell membrane</location>
        <topology evidence="1">Multi-pass membrane protein</topology>
    </subcellularLocation>
</comment>
<evidence type="ECO:0000256" key="8">
    <source>
        <dbReference type="SAM" id="Phobius"/>
    </source>
</evidence>
<dbReference type="InterPro" id="IPR050539">
    <property type="entry name" value="ThrE_Dicarb/AminoAcid_Exp"/>
</dbReference>
<feature type="transmembrane region" description="Helical" evidence="8">
    <location>
        <begin position="355"/>
        <end position="375"/>
    </location>
</feature>
<accession>A0A078MRM7</accession>
<dbReference type="GO" id="GO:0022857">
    <property type="term" value="F:transmembrane transporter activity"/>
    <property type="evidence" value="ECO:0007669"/>
    <property type="project" value="InterPro"/>
</dbReference>
<feature type="transmembrane region" description="Helical" evidence="8">
    <location>
        <begin position="488"/>
        <end position="509"/>
    </location>
</feature>
<organism evidence="11">
    <name type="scientific">Arthrobacter saudimassiliensis</name>
    <dbReference type="NCBI Taxonomy" id="1461584"/>
    <lineage>
        <taxon>Bacteria</taxon>
        <taxon>Bacillati</taxon>
        <taxon>Actinomycetota</taxon>
        <taxon>Actinomycetes</taxon>
        <taxon>Micrococcales</taxon>
        <taxon>Micrococcaceae</taxon>
        <taxon>Arthrobacter</taxon>
    </lineage>
</organism>
<proteinExistence type="inferred from homology"/>
<dbReference type="Pfam" id="PF06738">
    <property type="entry name" value="ThrE"/>
    <property type="match status" value="1"/>
</dbReference>
<feature type="transmembrane region" description="Helical" evidence="8">
    <location>
        <begin position="515"/>
        <end position="533"/>
    </location>
</feature>
<feature type="compositionally biased region" description="Low complexity" evidence="7">
    <location>
        <begin position="80"/>
        <end position="91"/>
    </location>
</feature>
<reference evidence="11" key="1">
    <citation type="submission" date="2014-07" db="EMBL/GenBank/DDBJ databases">
        <authorList>
            <person name="Urmite Genomes Urmite Genomes"/>
        </authorList>
    </citation>
    <scope>NUCLEOTIDE SEQUENCE</scope>
    <source>
        <strain evidence="11">11W110_air</strain>
    </source>
</reference>
<feature type="domain" description="Threonine/serine exporter-like N-terminal" evidence="9">
    <location>
        <begin position="197"/>
        <end position="443"/>
    </location>
</feature>
<keyword evidence="4 8" id="KW-1133">Transmembrane helix</keyword>
<feature type="compositionally biased region" description="Low complexity" evidence="7">
    <location>
        <begin position="99"/>
        <end position="131"/>
    </location>
</feature>
<dbReference type="GO" id="GO:0015744">
    <property type="term" value="P:succinate transport"/>
    <property type="evidence" value="ECO:0007669"/>
    <property type="project" value="TreeGrafter"/>
</dbReference>
<dbReference type="InterPro" id="IPR010619">
    <property type="entry name" value="ThrE-like_N"/>
</dbReference>
<feature type="transmembrane region" description="Helical" evidence="8">
    <location>
        <begin position="423"/>
        <end position="449"/>
    </location>
</feature>
<dbReference type="PANTHER" id="PTHR34390:SF2">
    <property type="entry name" value="SUCCINATE TRANSPORTER SUBUNIT YJJP-RELATED"/>
    <property type="match status" value="1"/>
</dbReference>
<evidence type="ECO:0000256" key="5">
    <source>
        <dbReference type="ARBA" id="ARBA00023136"/>
    </source>
</evidence>
<keyword evidence="2" id="KW-1003">Cell membrane</keyword>
<evidence type="ECO:0000256" key="3">
    <source>
        <dbReference type="ARBA" id="ARBA00022692"/>
    </source>
</evidence>
<protein>
    <recommendedName>
        <fullName evidence="12">Threonine/serine exporter family protein</fullName>
    </recommendedName>
</protein>
<evidence type="ECO:0000256" key="4">
    <source>
        <dbReference type="ARBA" id="ARBA00022989"/>
    </source>
</evidence>
<dbReference type="EMBL" id="LN483072">
    <property type="protein sequence ID" value="CEA09863.1"/>
    <property type="molecule type" value="Genomic_DNA"/>
</dbReference>
<dbReference type="GO" id="GO:0005886">
    <property type="term" value="C:plasma membrane"/>
    <property type="evidence" value="ECO:0007669"/>
    <property type="project" value="UniProtKB-SubCell"/>
</dbReference>
<gene>
    <name evidence="11" type="ORF">BN1051_03240</name>
</gene>
<feature type="transmembrane region" description="Helical" evidence="8">
    <location>
        <begin position="573"/>
        <end position="593"/>
    </location>
</feature>
<keyword evidence="5 8" id="KW-0472">Membrane</keyword>
<feature type="compositionally biased region" description="Basic and acidic residues" evidence="7">
    <location>
        <begin position="132"/>
        <end position="145"/>
    </location>
</feature>
<evidence type="ECO:0000256" key="2">
    <source>
        <dbReference type="ARBA" id="ARBA00022475"/>
    </source>
</evidence>
<sequence length="615" mass="63406">MDRTPDAEERSSASNTAPAAGPIPVIQAPARPRQQPKPPGRPPAGATAAAVTGELKSTRPKPPPPTDTVTGTAVPAGELATAAVRAATRAIRTVRSRRPPAAAAPGRSTTTTKPPGTAKPGPPRTTGAPAGKPERHVPSASRPDRSTAAARRMLRRLVQGEAPPTQAMSLVERLAGSPYANPVRTAGADASARKTLDFALGLAETMFRYGAGALEVETAIIAVTAAFDLDSIEVDITNQSVLLNYSPKDQTPITVMRVVRSWTNNYAGLALVHQLVTDIADGGVSRAEAAVRLDEINQRPKPFPRWAVTGSTGVFAASIVAFIGGSPLESLIGFGSTILVSLLQRLFGRWRIPDFFTTAASGFLVTVLALAIWALGEAGAWQAQVSPGLVVAGGILLLLPTGRLVSAVQDAINGFPVTASGRFLSAFLSFAAIVAGIAVGLVLGAQMGLPPLAVTTVSGSQYGFVVTLALLAVALGTISITEQSPMRLILPTVGVGLAGYLAQLLAEAAGVGPRLTPAVAAVAIGVLARVVALRMGAPQLIVAVPAILFLFPGLSIFRSMYGLTIGIDDISGGVVGLFNALTVILAIAGGVVLGDNMARPLTRSFTGVERRNRRR</sequence>
<dbReference type="InterPro" id="IPR024528">
    <property type="entry name" value="ThrE_2"/>
</dbReference>
<dbReference type="Pfam" id="PF12821">
    <property type="entry name" value="ThrE_2"/>
    <property type="match status" value="1"/>
</dbReference>
<evidence type="ECO:0000256" key="1">
    <source>
        <dbReference type="ARBA" id="ARBA00004651"/>
    </source>
</evidence>
<feature type="transmembrane region" description="Helical" evidence="8">
    <location>
        <begin position="461"/>
        <end position="481"/>
    </location>
</feature>
<feature type="transmembrane region" description="Helical" evidence="8">
    <location>
        <begin position="381"/>
        <end position="402"/>
    </location>
</feature>
<comment type="similarity">
    <text evidence="6">Belongs to the ThrE exporter (TC 2.A.79) family.</text>
</comment>
<evidence type="ECO:0008006" key="12">
    <source>
        <dbReference type="Google" id="ProtNLM"/>
    </source>
</evidence>
<name>A0A078MRM7_9MICC</name>
<evidence type="ECO:0000259" key="9">
    <source>
        <dbReference type="Pfam" id="PF06738"/>
    </source>
</evidence>
<evidence type="ECO:0000313" key="11">
    <source>
        <dbReference type="EMBL" id="CEA09863.1"/>
    </source>
</evidence>
<dbReference type="PATRIC" id="fig|1461584.3.peg.3210"/>
<dbReference type="AlphaFoldDB" id="A0A078MRM7"/>
<evidence type="ECO:0000256" key="7">
    <source>
        <dbReference type="SAM" id="MobiDB-lite"/>
    </source>
</evidence>
<dbReference type="PANTHER" id="PTHR34390">
    <property type="entry name" value="UPF0442 PROTEIN YJJB-RELATED"/>
    <property type="match status" value="1"/>
</dbReference>
<feature type="compositionally biased region" description="Basic and acidic residues" evidence="7">
    <location>
        <begin position="1"/>
        <end position="11"/>
    </location>
</feature>
<evidence type="ECO:0000256" key="6">
    <source>
        <dbReference type="ARBA" id="ARBA00034125"/>
    </source>
</evidence>
<evidence type="ECO:0000259" key="10">
    <source>
        <dbReference type="Pfam" id="PF12821"/>
    </source>
</evidence>
<feature type="domain" description="Threonine/Serine exporter ThrE" evidence="10">
    <location>
        <begin position="472"/>
        <end position="594"/>
    </location>
</feature>
<feature type="region of interest" description="Disordered" evidence="7">
    <location>
        <begin position="1"/>
        <end position="148"/>
    </location>
</feature>
<feature type="transmembrane region" description="Helical" evidence="8">
    <location>
        <begin position="331"/>
        <end position="348"/>
    </location>
</feature>
<feature type="transmembrane region" description="Helical" evidence="8">
    <location>
        <begin position="540"/>
        <end position="561"/>
    </location>
</feature>